<evidence type="ECO:0008006" key="6">
    <source>
        <dbReference type="Google" id="ProtNLM"/>
    </source>
</evidence>
<keyword evidence="2" id="KW-0812">Transmembrane</keyword>
<dbReference type="AlphaFoldDB" id="A0A1H3N764"/>
<protein>
    <recommendedName>
        <fullName evidence="6">Gram-positive cocci surface proteins LPxTG domain-containing protein</fullName>
    </recommendedName>
</protein>
<organism evidence="4 5">
    <name type="scientific">Asanoa ishikariensis</name>
    <dbReference type="NCBI Taxonomy" id="137265"/>
    <lineage>
        <taxon>Bacteria</taxon>
        <taxon>Bacillati</taxon>
        <taxon>Actinomycetota</taxon>
        <taxon>Actinomycetes</taxon>
        <taxon>Micromonosporales</taxon>
        <taxon>Micromonosporaceae</taxon>
        <taxon>Asanoa</taxon>
    </lineage>
</organism>
<reference evidence="5" key="1">
    <citation type="submission" date="2016-10" db="EMBL/GenBank/DDBJ databases">
        <authorList>
            <person name="Varghese N."/>
            <person name="Submissions S."/>
        </authorList>
    </citation>
    <scope>NUCLEOTIDE SEQUENCE [LARGE SCALE GENOMIC DNA]</scope>
    <source>
        <strain evidence="5">DSM 44718</strain>
    </source>
</reference>
<sequence>MSVVSFAALSRIVVAGAAAAAGTVLIVGVPAHAEPPSPAAPAYGEQPGGGEPGGDERPGGGQAQAEGTWIEVSPSTVQAGDQVQIKASCKEKVDEAKAHSKAFGEIVLVPKWGFLTGDATVPENTRAGDYEVKLTCVKSGHADTNLKVIARSRPTHGPHTGGGGLAGSDGDGTLALVSGLATVTAGAGLAVALRRRRRLV</sequence>
<evidence type="ECO:0000313" key="4">
    <source>
        <dbReference type="EMBL" id="SDY84791.1"/>
    </source>
</evidence>
<keyword evidence="3" id="KW-0732">Signal</keyword>
<gene>
    <name evidence="4" type="ORF">SAMN05421684_1885</name>
</gene>
<evidence type="ECO:0000256" key="3">
    <source>
        <dbReference type="SAM" id="SignalP"/>
    </source>
</evidence>
<dbReference type="STRING" id="137265.SAMN05421684_1885"/>
<dbReference type="EMBL" id="FNQB01000001">
    <property type="protein sequence ID" value="SDY84791.1"/>
    <property type="molecule type" value="Genomic_DNA"/>
</dbReference>
<feature type="transmembrane region" description="Helical" evidence="2">
    <location>
        <begin position="174"/>
        <end position="193"/>
    </location>
</feature>
<feature type="chain" id="PRO_5011541494" description="Gram-positive cocci surface proteins LPxTG domain-containing protein" evidence="3">
    <location>
        <begin position="34"/>
        <end position="200"/>
    </location>
</feature>
<name>A0A1H3N764_9ACTN</name>
<keyword evidence="5" id="KW-1185">Reference proteome</keyword>
<dbReference type="Proteomes" id="UP000199632">
    <property type="component" value="Unassembled WGS sequence"/>
</dbReference>
<feature type="region of interest" description="Disordered" evidence="1">
    <location>
        <begin position="37"/>
        <end position="65"/>
    </location>
</feature>
<evidence type="ECO:0000256" key="1">
    <source>
        <dbReference type="SAM" id="MobiDB-lite"/>
    </source>
</evidence>
<accession>A0A1H3N764</accession>
<keyword evidence="2" id="KW-0472">Membrane</keyword>
<evidence type="ECO:0000313" key="5">
    <source>
        <dbReference type="Proteomes" id="UP000199632"/>
    </source>
</evidence>
<proteinExistence type="predicted"/>
<feature type="signal peptide" evidence="3">
    <location>
        <begin position="1"/>
        <end position="33"/>
    </location>
</feature>
<evidence type="ECO:0000256" key="2">
    <source>
        <dbReference type="SAM" id="Phobius"/>
    </source>
</evidence>
<keyword evidence="2" id="KW-1133">Transmembrane helix</keyword>